<dbReference type="EMBL" id="VCDX01000002">
    <property type="protein sequence ID" value="TYL14523.1"/>
    <property type="molecule type" value="Genomic_DNA"/>
</dbReference>
<dbReference type="InterPro" id="IPR043519">
    <property type="entry name" value="NT_sf"/>
</dbReference>
<protein>
    <submittedName>
        <fullName evidence="2">Nucleotidyltransferase domain protein</fullName>
    </submittedName>
</protein>
<evidence type="ECO:0000259" key="1">
    <source>
        <dbReference type="Pfam" id="PF01909"/>
    </source>
</evidence>
<keyword evidence="5" id="KW-1185">Reference proteome</keyword>
<dbReference type="AlphaFoldDB" id="A0A1D7XB33"/>
<dbReference type="KEGG" id="mtho:MOTHE_c13800"/>
<reference evidence="2 4" key="1">
    <citation type="submission" date="2016-08" db="EMBL/GenBank/DDBJ databases">
        <title>Moorella thermoacetica DSM 103132.</title>
        <authorList>
            <person name="Jendresen C.B."/>
            <person name="Redl S.M."/>
            <person name="Jensen T.O."/>
            <person name="Nielsen A.T."/>
        </authorList>
    </citation>
    <scope>NUCLEOTIDE SEQUENCE [LARGE SCALE GENOMIC DNA]</scope>
    <source>
        <strain evidence="2 4">DSM 103132</strain>
    </source>
</reference>
<gene>
    <name evidence="2" type="ORF">Maut_01680</name>
    <name evidence="3" type="ORF">MTAT_07580</name>
</gene>
<dbReference type="InterPro" id="IPR002934">
    <property type="entry name" value="Polymerase_NTP_transf_dom"/>
</dbReference>
<proteinExistence type="predicted"/>
<dbReference type="Pfam" id="PF01909">
    <property type="entry name" value="NTP_transf_2"/>
    <property type="match status" value="1"/>
</dbReference>
<dbReference type="Proteomes" id="UP000094598">
    <property type="component" value="Chromosome"/>
</dbReference>
<evidence type="ECO:0000313" key="4">
    <source>
        <dbReference type="Proteomes" id="UP000094598"/>
    </source>
</evidence>
<dbReference type="RefSeq" id="WP_218161185.1">
    <property type="nucleotide sequence ID" value="NZ_MDDE01000006.1"/>
</dbReference>
<dbReference type="KEGG" id="mthz:MOTHA_c14670"/>
<dbReference type="Proteomes" id="UP000322283">
    <property type="component" value="Unassembled WGS sequence"/>
</dbReference>
<organism evidence="2 4">
    <name type="scientific">Neomoorella thermoacetica</name>
    <name type="common">Clostridium thermoaceticum</name>
    <dbReference type="NCBI Taxonomy" id="1525"/>
    <lineage>
        <taxon>Bacteria</taxon>
        <taxon>Bacillati</taxon>
        <taxon>Bacillota</taxon>
        <taxon>Clostridia</taxon>
        <taxon>Neomoorellales</taxon>
        <taxon>Neomoorellaceae</taxon>
        <taxon>Neomoorella</taxon>
    </lineage>
</organism>
<dbReference type="CDD" id="cd05403">
    <property type="entry name" value="NT_KNTase_like"/>
    <property type="match status" value="1"/>
</dbReference>
<name>A0A1D7XB33_NEOTH</name>
<feature type="domain" description="Polymerase nucleotidyl transferase" evidence="1">
    <location>
        <begin position="35"/>
        <end position="85"/>
    </location>
</feature>
<evidence type="ECO:0000313" key="2">
    <source>
        <dbReference type="EMBL" id="AOQ24119.1"/>
    </source>
</evidence>
<dbReference type="InterPro" id="IPR052548">
    <property type="entry name" value="Type_VII_TA_antitoxin"/>
</dbReference>
<accession>A0A1D7XB33</accession>
<dbReference type="PANTHER" id="PTHR33933:SF1">
    <property type="entry name" value="PROTEIN ADENYLYLTRANSFERASE MNTA-RELATED"/>
    <property type="match status" value="1"/>
</dbReference>
<dbReference type="EMBL" id="CP017019">
    <property type="protein sequence ID" value="AOQ24119.1"/>
    <property type="molecule type" value="Genomic_DNA"/>
</dbReference>
<dbReference type="Gene3D" id="3.30.460.10">
    <property type="entry name" value="Beta Polymerase, domain 2"/>
    <property type="match status" value="1"/>
</dbReference>
<evidence type="ECO:0000313" key="5">
    <source>
        <dbReference type="Proteomes" id="UP000322283"/>
    </source>
</evidence>
<evidence type="ECO:0000313" key="3">
    <source>
        <dbReference type="EMBL" id="TYL14523.1"/>
    </source>
</evidence>
<dbReference type="SUPFAM" id="SSF81301">
    <property type="entry name" value="Nucleotidyltransferase"/>
    <property type="match status" value="1"/>
</dbReference>
<dbReference type="GO" id="GO:0016779">
    <property type="term" value="F:nucleotidyltransferase activity"/>
    <property type="evidence" value="ECO:0007669"/>
    <property type="project" value="InterPro"/>
</dbReference>
<reference evidence="3 5" key="2">
    <citation type="submission" date="2019-05" db="EMBL/GenBank/DDBJ databases">
        <title>Genome sequence of Moorella thermoacetica ATCC 33924.</title>
        <authorList>
            <person name="Poehlein A."/>
            <person name="Bengelsdorf F.R."/>
            <person name="Duerre P."/>
            <person name="Daniel R."/>
        </authorList>
    </citation>
    <scope>NUCLEOTIDE SEQUENCE [LARGE SCALE GENOMIC DNA]</scope>
    <source>
        <strain evidence="3 5">ATCC 33924</strain>
    </source>
</reference>
<dbReference type="PANTHER" id="PTHR33933">
    <property type="entry name" value="NUCLEOTIDYLTRANSFERASE"/>
    <property type="match status" value="1"/>
</dbReference>
<sequence>MAGVITNVAVEDKSNPTSYRVIRHNPGDEEQRLLERCRDLIREVVPGATVILYGSRARGDAEPDSDYDVLILTKGLANWHLEDAIREKLYPLELETGVALSIAVFSEQEWNSPLYQAMPFTQNVKREGIVL</sequence>